<proteinExistence type="predicted"/>
<protein>
    <recommendedName>
        <fullName evidence="3">IS1 family transposase</fullName>
    </recommendedName>
</protein>
<sequence>MKITNEINVNICKTESCEHFADVIEDVYIIPSFKLGFPAVYCNGCGGSSVLINNEDIKTLLNPYIDFFNLNINEYCPNCDSSEKILYGKTAKRTVRYQCKKCNAVFSLKNNIDLKHLYNKIIELLILQTQTPTYIINNLNITPALFYRKLAKIEQLLEIKTRKYEQSLNRNKIYSLQTNVFTLNCRNNTKKGFSNELFWVVTCCSNTGYVFLSSVNWSKAVVSPDSQYHNNTKKEMLDNTQGILLDNIIMRYEQINSRKSFGQIQYTEKICSEHIIEPVVLSHFHFLKLKFVLPINIQNHFIYHDSFIRGGCMVAYGKEIKRKESNLYYVVSKGTRLTTDFSYRGSYTLGWWSNKWYEFISQDNQELFYLCNLGLNKTDDINFYTKIAPSLDYSHLFIQSFKEKFPDVFLRKLSPSTVSLLLSIYSFYYNYCLTNENETPAQKIGLIKEMITMEALFT</sequence>
<evidence type="ECO:0008006" key="3">
    <source>
        <dbReference type="Google" id="ProtNLM"/>
    </source>
</evidence>
<organism evidence="1 2">
    <name type="scientific">Proteus vulgaris</name>
    <dbReference type="NCBI Taxonomy" id="585"/>
    <lineage>
        <taxon>Bacteria</taxon>
        <taxon>Pseudomonadati</taxon>
        <taxon>Pseudomonadota</taxon>
        <taxon>Gammaproteobacteria</taxon>
        <taxon>Enterobacterales</taxon>
        <taxon>Morganellaceae</taxon>
        <taxon>Proteus</taxon>
    </lineage>
</organism>
<name>A0A6G6SK78_PROVU</name>
<dbReference type="AlphaFoldDB" id="A0A6G6SK78"/>
<reference evidence="1 2" key="1">
    <citation type="submission" date="2020-01" db="EMBL/GenBank/DDBJ databases">
        <title>The genomic epidemiology of tigecycline resistance gene tet(X) variants in a swine farm in China.</title>
        <authorList>
            <person name="Peng K."/>
            <person name="Li R."/>
        </authorList>
    </citation>
    <scope>NUCLEOTIDE SEQUENCE [LARGE SCALE GENOMIC DNA]</scope>
    <source>
        <strain evidence="1 2">ZN3</strain>
    </source>
</reference>
<keyword evidence="2" id="KW-1185">Reference proteome</keyword>
<evidence type="ECO:0000313" key="2">
    <source>
        <dbReference type="Proteomes" id="UP000503287"/>
    </source>
</evidence>
<dbReference type="Proteomes" id="UP000503287">
    <property type="component" value="Chromosome"/>
</dbReference>
<gene>
    <name evidence="1" type="ORF">GTH24_09300</name>
</gene>
<dbReference type="RefSeq" id="WP_164526313.1">
    <property type="nucleotide sequence ID" value="NZ_CP047344.1"/>
</dbReference>
<accession>A0A6G6SK78</accession>
<dbReference type="EMBL" id="CP047344">
    <property type="protein sequence ID" value="QIF94080.1"/>
    <property type="molecule type" value="Genomic_DNA"/>
</dbReference>
<evidence type="ECO:0000313" key="1">
    <source>
        <dbReference type="EMBL" id="QIF94080.1"/>
    </source>
</evidence>